<dbReference type="SUPFAM" id="SSF53098">
    <property type="entry name" value="Ribonuclease H-like"/>
    <property type="match status" value="1"/>
</dbReference>
<reference evidence="9" key="1">
    <citation type="journal article" date="2023" name="Mol. Plant Microbe Interact.">
        <title>Elucidating the Obligate Nature and Biological Capacity of an Invasive Fungal Corn Pathogen.</title>
        <authorList>
            <person name="MacCready J.S."/>
            <person name="Roggenkamp E.M."/>
            <person name="Gdanetz K."/>
            <person name="Chilvers M.I."/>
        </authorList>
    </citation>
    <scope>NUCLEOTIDE SEQUENCE</scope>
    <source>
        <strain evidence="9">PM02</strain>
    </source>
</reference>
<comment type="caution">
    <text evidence="9">The sequence shown here is derived from an EMBL/GenBank/DDBJ whole genome shotgun (WGS) entry which is preliminary data.</text>
</comment>
<dbReference type="InterPro" id="IPR001202">
    <property type="entry name" value="WW_dom"/>
</dbReference>
<feature type="region of interest" description="Disordered" evidence="6">
    <location>
        <begin position="784"/>
        <end position="822"/>
    </location>
</feature>
<feature type="compositionally biased region" description="Polar residues" evidence="6">
    <location>
        <begin position="1551"/>
        <end position="1561"/>
    </location>
</feature>
<dbReference type="Pfam" id="PF04515">
    <property type="entry name" value="Choline_transpo"/>
    <property type="match status" value="1"/>
</dbReference>
<protein>
    <recommendedName>
        <fullName evidence="8">WW domain-containing protein</fullName>
    </recommendedName>
</protein>
<dbReference type="CDD" id="cd00201">
    <property type="entry name" value="WW"/>
    <property type="match status" value="1"/>
</dbReference>
<dbReference type="EMBL" id="JAQQPM010000004">
    <property type="protein sequence ID" value="KAK2070830.1"/>
    <property type="molecule type" value="Genomic_DNA"/>
</dbReference>
<feature type="transmembrane region" description="Helical" evidence="7">
    <location>
        <begin position="1008"/>
        <end position="1029"/>
    </location>
</feature>
<evidence type="ECO:0000313" key="9">
    <source>
        <dbReference type="EMBL" id="KAK2070830.1"/>
    </source>
</evidence>
<feature type="compositionally biased region" description="Gly residues" evidence="6">
    <location>
        <begin position="1630"/>
        <end position="1641"/>
    </location>
</feature>
<feature type="compositionally biased region" description="Gly residues" evidence="6">
    <location>
        <begin position="1755"/>
        <end position="1772"/>
    </location>
</feature>
<dbReference type="Pfam" id="PF07727">
    <property type="entry name" value="RVT_2"/>
    <property type="match status" value="1"/>
</dbReference>
<dbReference type="PANTHER" id="PTHR12385">
    <property type="entry name" value="CHOLINE TRANSPORTER-LIKE (SLC FAMILY 44)"/>
    <property type="match status" value="1"/>
</dbReference>
<feature type="transmembrane region" description="Helical" evidence="7">
    <location>
        <begin position="1198"/>
        <end position="1217"/>
    </location>
</feature>
<dbReference type="Gene3D" id="2.20.70.10">
    <property type="match status" value="1"/>
</dbReference>
<dbReference type="GO" id="GO:0005886">
    <property type="term" value="C:plasma membrane"/>
    <property type="evidence" value="ECO:0007669"/>
    <property type="project" value="TreeGrafter"/>
</dbReference>
<feature type="transmembrane region" description="Helical" evidence="7">
    <location>
        <begin position="1298"/>
        <end position="1319"/>
    </location>
</feature>
<feature type="region of interest" description="Disordered" evidence="6">
    <location>
        <begin position="230"/>
        <end position="263"/>
    </location>
</feature>
<dbReference type="Gene3D" id="3.30.420.10">
    <property type="entry name" value="Ribonuclease H-like superfamily/Ribonuclease H"/>
    <property type="match status" value="1"/>
</dbReference>
<evidence type="ECO:0000256" key="1">
    <source>
        <dbReference type="ARBA" id="ARBA00004141"/>
    </source>
</evidence>
<feature type="transmembrane region" description="Helical" evidence="7">
    <location>
        <begin position="1115"/>
        <end position="1134"/>
    </location>
</feature>
<keyword evidence="10" id="KW-1185">Reference proteome</keyword>
<feature type="compositionally biased region" description="Polar residues" evidence="6">
    <location>
        <begin position="784"/>
        <end position="799"/>
    </location>
</feature>
<feature type="region of interest" description="Disordered" evidence="6">
    <location>
        <begin position="1518"/>
        <end position="1642"/>
    </location>
</feature>
<keyword evidence="3 7" id="KW-0812">Transmembrane</keyword>
<evidence type="ECO:0000256" key="7">
    <source>
        <dbReference type="SAM" id="Phobius"/>
    </source>
</evidence>
<feature type="domain" description="WW" evidence="8">
    <location>
        <begin position="1490"/>
        <end position="1524"/>
    </location>
</feature>
<dbReference type="SMART" id="SM00456">
    <property type="entry name" value="WW"/>
    <property type="match status" value="1"/>
</dbReference>
<sequence>MHLLRRSCRVEGRNGAGGYYVTYNYKPYRPIRPTESLGIGLFRGLRNGFGRYPTKFHFDGGTEITDLLTTWLAKRGIKFSTSAPYIHEQNSLVERLCFILEALVELVNSTAITNKETTPFQALFNELEPAIPHIPNIERYRAIGAKGEAIIPLEKRSKSLKFTSRTEEYKLLAVLGSKTYLVYIPSRRAVLQTSTVKFIEDNTVLSQPTDDTALEGELVDLDLDLEGAVSPDPSNLNTENPISIEIGPSKLEPYESSSDSELDKPLLDKPINPVIVESTGPTISIRKPELSEAFPKTIEPTFAPNPIEVIAPNQPITNEPLNNSDLILEGDRMQLDYYKLLAKTSSYILSFVYQARKRVIFKDSTPTTYGQVLKLPRDKRSKWLEAINKKFIQLLELGVFKFLPRSLLPSNCKLITCRNVLKVKKDAKNRPIKYKSRLVARGFIQVEGLDYTITYASTSILPTWRILLARGVFYNAKTCHFIVTYIDDCLFIGPNMGYITDLKKRLNKVYAIEDLGPAAYFLGMQIIRDRPNRRLWLNHQLQLEEDIASHLCNSMEIKLYQSLVGTAIYIMLLTRYLNSTKDYSICFSYNGNTVADLGPKLSSSSNTTIKLSRDFYSKEGPRPLTTTSTTIVDSRNSKGSSRTSIINSILVPIGFSDSDFSEDKATKAIREVQWIIGLFSELHRPIDHPITLYGDNQGSITVANNPALHARTKHTLLEFRYVREQVKAKIVTIIYLNTKFKLYYSVTSTRAPRYCDDDDGGGGGGSTMFSEYASRFLAQSQSRLSNLGQADTSERSQNPLAEWPARASRNGGGRSYLGRGLGNPYQSSSSRFGNMATFGSRYAPQAAPLFQATLEDDEDDEEERDREAADLYALQRSRRVFAASRLDESTENEDDGSRASLEHSGDDDSRVLGDRIRGIRSSWNGAKSSARNGMIQDTISEVGNKAETDLREELLSDALALSRGQPYRDSVRGSELGMPPSASLGTNQYGTTRDVLPSDGEIFKYDSFFAWLFLIAQAALLSTSILVYLHTTTSTPLGDTIYTTLRASFHLLAVDTLISVIVSLVWLAALRSFAKPLILLIVVAVPVTMVSFSLYPLISSYQDAEKGSQIQDMAMRWAAIVPAACAVGWVYSVYQGRHAINSAVMILEFSSRILAANSALFLVGMGCLTAIVLWTWFWLAIFTRVFLGGYFSTHYSRFIISASSWWLGVYFVLMYMWTISVISGVQRSTTAATVSQWYFHRNAVPKSSSKDVVTAALNHAVTTIFGSISLATLLSLAIRLPLLILPRRLGNMVSMLCYSFIPTPMAALINPLTLTYGAIHSQTLAMSARGLSHMDFVAPGQTTTALTPGAFSTPRGKYAPLLPYRLAKLMLHATRFIMATALGFAGWVMTARQLSVALPDGLGFRGSAYAYVVGLIAGFIGWGVLGAMEGILSGIVDAVLVCYGSEKRMMTGGGGYCIEAATLFGDRRELPDIHLERMADFEAPTGPPPPKVPEGWVVRWNDQYKEWFYVNTLTKKSQWDKPTEPARAESAGDAAAPPPVYTPGDKPAPTDTKQNPYVNNNESEDAKLARRLQEEEDAKARASPAGAAASYGGGGFSSPPYPDQLPPRSDDGNKSRGLIGKIFGGKKPNSGGGYPGAGGYGQPPQYAGQPAYGAQPPYAGYPQQGGYGAGYPQQGGYYQQGPPPGGYYGGGGNYAPQQAYGRPGRAGGGGLGAAGGAALGLGGGLIGGMLLENAIENHDQAEYQQGFDNGQMADDGGGGDYGGDGGDFGGDF</sequence>
<dbReference type="InterPro" id="IPR036397">
    <property type="entry name" value="RNaseH_sf"/>
</dbReference>
<evidence type="ECO:0000256" key="6">
    <source>
        <dbReference type="SAM" id="MobiDB-lite"/>
    </source>
</evidence>
<dbReference type="PROSITE" id="PS01159">
    <property type="entry name" value="WW_DOMAIN_1"/>
    <property type="match status" value="1"/>
</dbReference>
<feature type="compositionally biased region" description="Basic and acidic residues" evidence="6">
    <location>
        <begin position="1518"/>
        <end position="1527"/>
    </location>
</feature>
<feature type="compositionally biased region" description="Polar residues" evidence="6">
    <location>
        <begin position="232"/>
        <end position="241"/>
    </location>
</feature>
<dbReference type="CDD" id="cd09272">
    <property type="entry name" value="RNase_HI_RT_Ty1"/>
    <property type="match status" value="1"/>
</dbReference>
<evidence type="ECO:0000256" key="2">
    <source>
        <dbReference type="ARBA" id="ARBA00007168"/>
    </source>
</evidence>
<feature type="region of interest" description="Disordered" evidence="6">
    <location>
        <begin position="885"/>
        <end position="912"/>
    </location>
</feature>
<dbReference type="Proteomes" id="UP001217918">
    <property type="component" value="Unassembled WGS sequence"/>
</dbReference>
<dbReference type="InterPro" id="IPR013103">
    <property type="entry name" value="RVT_2"/>
</dbReference>
<organism evidence="9 10">
    <name type="scientific">Phyllachora maydis</name>
    <dbReference type="NCBI Taxonomy" id="1825666"/>
    <lineage>
        <taxon>Eukaryota</taxon>
        <taxon>Fungi</taxon>
        <taxon>Dikarya</taxon>
        <taxon>Ascomycota</taxon>
        <taxon>Pezizomycotina</taxon>
        <taxon>Sordariomycetes</taxon>
        <taxon>Sordariomycetidae</taxon>
        <taxon>Phyllachorales</taxon>
        <taxon>Phyllachoraceae</taxon>
        <taxon>Phyllachora</taxon>
    </lineage>
</organism>
<evidence type="ECO:0000256" key="5">
    <source>
        <dbReference type="ARBA" id="ARBA00023136"/>
    </source>
</evidence>
<dbReference type="GO" id="GO:0003676">
    <property type="term" value="F:nucleic acid binding"/>
    <property type="evidence" value="ECO:0007669"/>
    <property type="project" value="InterPro"/>
</dbReference>
<keyword evidence="4 7" id="KW-1133">Transmembrane helix</keyword>
<feature type="region of interest" description="Disordered" evidence="6">
    <location>
        <begin position="1748"/>
        <end position="1772"/>
    </location>
</feature>
<evidence type="ECO:0000256" key="4">
    <source>
        <dbReference type="ARBA" id="ARBA00022989"/>
    </source>
</evidence>
<feature type="transmembrane region" description="Helical" evidence="7">
    <location>
        <begin position="1077"/>
        <end position="1095"/>
    </location>
</feature>
<evidence type="ECO:0000256" key="3">
    <source>
        <dbReference type="ARBA" id="ARBA00022692"/>
    </source>
</evidence>
<dbReference type="SUPFAM" id="SSF51045">
    <property type="entry name" value="WW domain"/>
    <property type="match status" value="1"/>
</dbReference>
<feature type="transmembrane region" description="Helical" evidence="7">
    <location>
        <begin position="1408"/>
        <end position="1441"/>
    </location>
</feature>
<dbReference type="Pfam" id="PF00397">
    <property type="entry name" value="WW"/>
    <property type="match status" value="1"/>
</dbReference>
<feature type="transmembrane region" description="Helical" evidence="7">
    <location>
        <begin position="1154"/>
        <end position="1178"/>
    </location>
</feature>
<feature type="compositionally biased region" description="Gly residues" evidence="6">
    <location>
        <begin position="810"/>
        <end position="821"/>
    </location>
</feature>
<feature type="compositionally biased region" description="Basic and acidic residues" evidence="6">
    <location>
        <begin position="895"/>
        <end position="912"/>
    </location>
</feature>
<feature type="transmembrane region" description="Helical" evidence="7">
    <location>
        <begin position="1256"/>
        <end position="1278"/>
    </location>
</feature>
<feature type="compositionally biased region" description="Basic and acidic residues" evidence="6">
    <location>
        <begin position="1564"/>
        <end position="1573"/>
    </location>
</feature>
<keyword evidence="5 7" id="KW-0472">Membrane</keyword>
<proteinExistence type="inferred from homology"/>
<dbReference type="InterPro" id="IPR036020">
    <property type="entry name" value="WW_dom_sf"/>
</dbReference>
<dbReference type="PROSITE" id="PS50020">
    <property type="entry name" value="WW_DOMAIN_2"/>
    <property type="match status" value="1"/>
</dbReference>
<feature type="transmembrane region" description="Helical" evidence="7">
    <location>
        <begin position="1049"/>
        <end position="1070"/>
    </location>
</feature>
<name>A0AAD9MDC3_9PEZI</name>
<comment type="subcellular location">
    <subcellularLocation>
        <location evidence="1">Membrane</location>
        <topology evidence="1">Multi-pass membrane protein</topology>
    </subcellularLocation>
</comment>
<evidence type="ECO:0000259" key="8">
    <source>
        <dbReference type="PROSITE" id="PS50020"/>
    </source>
</evidence>
<dbReference type="InterPro" id="IPR007603">
    <property type="entry name" value="Choline_transptr-like"/>
</dbReference>
<dbReference type="InterPro" id="IPR012337">
    <property type="entry name" value="RNaseH-like_sf"/>
</dbReference>
<feature type="transmembrane region" description="Helical" evidence="7">
    <location>
        <begin position="1369"/>
        <end position="1388"/>
    </location>
</feature>
<dbReference type="GO" id="GO:0022857">
    <property type="term" value="F:transmembrane transporter activity"/>
    <property type="evidence" value="ECO:0007669"/>
    <property type="project" value="InterPro"/>
</dbReference>
<comment type="similarity">
    <text evidence="2">Belongs to the CTL (choline transporter-like) family.</text>
</comment>
<dbReference type="PANTHER" id="PTHR12385:SF88">
    <property type="entry name" value="CHOLINE TRANSPORTER-LIKE PROTEIN CTL1"/>
    <property type="match status" value="1"/>
</dbReference>
<evidence type="ECO:0000313" key="10">
    <source>
        <dbReference type="Proteomes" id="UP001217918"/>
    </source>
</evidence>
<accession>A0AAD9MDC3</accession>
<gene>
    <name evidence="9" type="ORF">P8C59_005297</name>
</gene>